<dbReference type="Proteomes" id="UP000024635">
    <property type="component" value="Unassembled WGS sequence"/>
</dbReference>
<dbReference type="AlphaFoldDB" id="A0A016SZQ3"/>
<protein>
    <submittedName>
        <fullName evidence="1">Uncharacterized protein</fullName>
    </submittedName>
</protein>
<comment type="caution">
    <text evidence="1">The sequence shown here is derived from an EMBL/GenBank/DDBJ whole genome shotgun (WGS) entry which is preliminary data.</text>
</comment>
<sequence>MLLLRAVSTAWSESRPDPRRGTLTLPTESRAFITSVTFAVHHWDQHGEEVKNLQISPTCKMRWIPAFNLTCDIPLLRATVPFLTCCIRQRTCCVRHSSVLPFLSSRVAFVKGRAAFVKGCAAFVKGCAAFVKGRECVRP</sequence>
<organism evidence="1 2">
    <name type="scientific">Ancylostoma ceylanicum</name>
    <dbReference type="NCBI Taxonomy" id="53326"/>
    <lineage>
        <taxon>Eukaryota</taxon>
        <taxon>Metazoa</taxon>
        <taxon>Ecdysozoa</taxon>
        <taxon>Nematoda</taxon>
        <taxon>Chromadorea</taxon>
        <taxon>Rhabditida</taxon>
        <taxon>Rhabditina</taxon>
        <taxon>Rhabditomorpha</taxon>
        <taxon>Strongyloidea</taxon>
        <taxon>Ancylostomatidae</taxon>
        <taxon>Ancylostomatinae</taxon>
        <taxon>Ancylostoma</taxon>
    </lineage>
</organism>
<gene>
    <name evidence="1" type="primary">Acey_s0154.g2951</name>
    <name evidence="1" type="ORF">Y032_0154g2951</name>
</gene>
<accession>A0A016SZQ3</accession>
<evidence type="ECO:0000313" key="1">
    <source>
        <dbReference type="EMBL" id="EYB95935.1"/>
    </source>
</evidence>
<keyword evidence="2" id="KW-1185">Reference proteome</keyword>
<name>A0A016SZQ3_9BILA</name>
<proteinExistence type="predicted"/>
<evidence type="ECO:0000313" key="2">
    <source>
        <dbReference type="Proteomes" id="UP000024635"/>
    </source>
</evidence>
<reference evidence="2" key="1">
    <citation type="journal article" date="2015" name="Nat. Genet.">
        <title>The genome and transcriptome of the zoonotic hookworm Ancylostoma ceylanicum identify infection-specific gene families.</title>
        <authorList>
            <person name="Schwarz E.M."/>
            <person name="Hu Y."/>
            <person name="Antoshechkin I."/>
            <person name="Miller M.M."/>
            <person name="Sternberg P.W."/>
            <person name="Aroian R.V."/>
        </authorList>
    </citation>
    <scope>NUCLEOTIDE SEQUENCE</scope>
    <source>
        <strain evidence="2">HY135</strain>
    </source>
</reference>
<dbReference type="EMBL" id="JARK01001490">
    <property type="protein sequence ID" value="EYB95935.1"/>
    <property type="molecule type" value="Genomic_DNA"/>
</dbReference>